<keyword evidence="3" id="KW-1185">Reference proteome</keyword>
<organism evidence="2 3">
    <name type="scientific">Araneus ventricosus</name>
    <name type="common">Orbweaver spider</name>
    <name type="synonym">Epeira ventricosa</name>
    <dbReference type="NCBI Taxonomy" id="182803"/>
    <lineage>
        <taxon>Eukaryota</taxon>
        <taxon>Metazoa</taxon>
        <taxon>Ecdysozoa</taxon>
        <taxon>Arthropoda</taxon>
        <taxon>Chelicerata</taxon>
        <taxon>Arachnida</taxon>
        <taxon>Araneae</taxon>
        <taxon>Araneomorphae</taxon>
        <taxon>Entelegynae</taxon>
        <taxon>Araneoidea</taxon>
        <taxon>Araneidae</taxon>
        <taxon>Araneus</taxon>
    </lineage>
</organism>
<proteinExistence type="predicted"/>
<dbReference type="EMBL" id="BGPR01001281">
    <property type="protein sequence ID" value="GBM50012.1"/>
    <property type="molecule type" value="Genomic_DNA"/>
</dbReference>
<protein>
    <submittedName>
        <fullName evidence="2">Uncharacterized protein</fullName>
    </submittedName>
</protein>
<evidence type="ECO:0000313" key="3">
    <source>
        <dbReference type="Proteomes" id="UP000499080"/>
    </source>
</evidence>
<dbReference type="OrthoDB" id="7607518at2759"/>
<name>A0A4Y2G837_ARAVE</name>
<evidence type="ECO:0000313" key="2">
    <source>
        <dbReference type="EMBL" id="GBM50012.1"/>
    </source>
</evidence>
<comment type="caution">
    <text evidence="2">The sequence shown here is derived from an EMBL/GenBank/DDBJ whole genome shotgun (WGS) entry which is preliminary data.</text>
</comment>
<dbReference type="Proteomes" id="UP000499080">
    <property type="component" value="Unassembled WGS sequence"/>
</dbReference>
<feature type="region of interest" description="Disordered" evidence="1">
    <location>
        <begin position="120"/>
        <end position="140"/>
    </location>
</feature>
<dbReference type="AlphaFoldDB" id="A0A4Y2G837"/>
<evidence type="ECO:0000256" key="1">
    <source>
        <dbReference type="SAM" id="MobiDB-lite"/>
    </source>
</evidence>
<gene>
    <name evidence="2" type="ORF">AVEN_167130_1</name>
</gene>
<sequence length="140" mass="16828">MDKIVVTTRDLELETNKEVIDELIMERKKNLRTEKLPELLSEKWQEARFLARRDAFSSENDDNKRQLMPTSAVEDILKKWVYLRKTILEWRPNQAEINKLGILYNDNVINRFRKFSKKREKQSISNNTLTSHKQKENLHD</sequence>
<reference evidence="2 3" key="1">
    <citation type="journal article" date="2019" name="Sci. Rep.">
        <title>Orb-weaving spider Araneus ventricosus genome elucidates the spidroin gene catalogue.</title>
        <authorList>
            <person name="Kono N."/>
            <person name="Nakamura H."/>
            <person name="Ohtoshi R."/>
            <person name="Moran D.A.P."/>
            <person name="Shinohara A."/>
            <person name="Yoshida Y."/>
            <person name="Fujiwara M."/>
            <person name="Mori M."/>
            <person name="Tomita M."/>
            <person name="Arakawa K."/>
        </authorList>
    </citation>
    <scope>NUCLEOTIDE SEQUENCE [LARGE SCALE GENOMIC DNA]</scope>
</reference>
<accession>A0A4Y2G837</accession>